<comment type="caution">
    <text evidence="10">The sequence shown here is derived from an EMBL/GenBank/DDBJ whole genome shotgun (WGS) entry which is preliminary data.</text>
</comment>
<dbReference type="EMBL" id="VXIS01000259">
    <property type="protein sequence ID" value="KAA8895521.1"/>
    <property type="molecule type" value="Genomic_DNA"/>
</dbReference>
<feature type="compositionally biased region" description="Polar residues" evidence="8">
    <location>
        <begin position="598"/>
        <end position="608"/>
    </location>
</feature>
<organism evidence="10 11">
    <name type="scientific">Sphaerosporella brunnea</name>
    <dbReference type="NCBI Taxonomy" id="1250544"/>
    <lineage>
        <taxon>Eukaryota</taxon>
        <taxon>Fungi</taxon>
        <taxon>Dikarya</taxon>
        <taxon>Ascomycota</taxon>
        <taxon>Pezizomycotina</taxon>
        <taxon>Pezizomycetes</taxon>
        <taxon>Pezizales</taxon>
        <taxon>Pyronemataceae</taxon>
        <taxon>Sphaerosporella</taxon>
    </lineage>
</organism>
<evidence type="ECO:0000259" key="9">
    <source>
        <dbReference type="SMART" id="SM01349"/>
    </source>
</evidence>
<evidence type="ECO:0000256" key="5">
    <source>
        <dbReference type="ARBA" id="ARBA00022701"/>
    </source>
</evidence>
<feature type="region of interest" description="Disordered" evidence="8">
    <location>
        <begin position="938"/>
        <end position="962"/>
    </location>
</feature>
<dbReference type="GO" id="GO:0060172">
    <property type="term" value="P:astral microtubule depolymerization"/>
    <property type="evidence" value="ECO:0007669"/>
    <property type="project" value="TreeGrafter"/>
</dbReference>
<feature type="domain" description="TOG" evidence="9">
    <location>
        <begin position="6"/>
        <end position="218"/>
    </location>
</feature>
<comment type="subcellular location">
    <subcellularLocation>
        <location evidence="1">Cytoplasm</location>
        <location evidence="1">Cytoskeleton</location>
        <location evidence="1">Spindle</location>
    </subcellularLocation>
</comment>
<name>A0A5J5EJX7_9PEZI</name>
<dbReference type="InterPro" id="IPR016024">
    <property type="entry name" value="ARM-type_fold"/>
</dbReference>
<sequence length="1292" mass="141370">MSGVTDLLAHNLLDLARGHGDVDKKINEFAAIKAQIKHWAVQTEAISPLFEACRIAVISPNSSLAAQALSCLGHLCKRISIQEPSRLRAQAHNTLPPLVEKLGDAKERNKTTAASAIIEIYKHAPQEVEKIIKDTGLISKNPRIRQESVRWIAQTHATFPSFSFKSYTPHLIGMLEDPSEPVRDTAKNVVVELFSNAPDHAKSDLKRELAKRGVRKAIANFIISQLGLPGASEVMSQDGHEEEASNGRLGVKVPSVSGSMASSTYVMSLPGFELEDMAPVHVNTNRELEDIFDAMVGPFEGRESEHNWMAREANVNKIRALLRGNAYSDYQMTFLTRVKSLLDGILKALNSLRTSLSTTGGQCIKDLAIIAGPGIDNMVEILLVNLVKQCANTKKLTSKLANLVVSTILAHVSYHPKLLQHVWNACEDKNVQPRSYAAGWITVLLETHIDHKSHIEHAGGVEVLVKCIKRGLADANPGVRENMRTTYWKFAAIWSEHAKVIMDDLDGASKKLLEKTNPHKSATAAGASNARVPAGRSATAPARSSVRDAILASKRSKGNLKAQPITASEVATRALSPPPASSGPSGLSSAPVRRPNLKTRTQQISDSAQRPIRSASPTFGAGSSRASPIPESRSNEPPISPRAARGVTPLRAQSPLVSSQRKLTVLEQLNSPDWKVRVEGIVVVACILAKRTPPDYDGQKMPTLPPSDVFAPTLAKLFNDPQPEVVEHLVAPEVLAELAKVVPMEQIIPKVLLLSEGDDEQHAQPINASTMPALKQLMSDMEAADLLFKVIQSMGSSGVLTRKISPGSFTPTQKRKITHGCLMWMNELVEKYAGGRPNEFFSDKANFKLILNRFIQMSSTIKPPNVTTLATLLKNLEQLDEDTFKKTLSTFEPAIGKELRKIWGVSVEDEAESIVVEEKVADVAEVLGAVPEVGGIMSRPEDAAMPPAARPVTPPPISPRANEKLKTLPALPSSPNGMSPRRRDENPAIKVYQDPVIESNGAVATSTVERSTLSIDRWQNHKASKNASASKNPGDSARLLQTLIQRLQTRDIDTQAFRKLNGIAREHSVREPLAEANGDNMQDIWQGGVVFQELLTSLLDYLDAEDIVSAKVVDLRVQGLLVLKQLLAKAAPYFAHHETDLLQTLINLRGKYPTQPQIATTIEEISEEYLLIADPKVGIDVILDMNLPFNEPDYRPKTQSWCMSLSCLAAFVRASRASILESQYARLGTLAVKSLEDEDPEVRRSCVTMCIEMHSKLNDDERLFNEVLRGVKSGHQNLLTYYFARGGASQAS</sequence>
<accession>A0A5J5EJX7</accession>
<keyword evidence="11" id="KW-1185">Reference proteome</keyword>
<gene>
    <name evidence="10" type="ORF">FN846DRAFT_331400</name>
</gene>
<keyword evidence="5" id="KW-0493">Microtubule</keyword>
<dbReference type="InterPro" id="IPR024395">
    <property type="entry name" value="CLASP_N_dom"/>
</dbReference>
<dbReference type="InterPro" id="IPR034085">
    <property type="entry name" value="TOG"/>
</dbReference>
<dbReference type="GO" id="GO:0005881">
    <property type="term" value="C:cytoplasmic microtubule"/>
    <property type="evidence" value="ECO:0007669"/>
    <property type="project" value="TreeGrafter"/>
</dbReference>
<comment type="subunit">
    <text evidence="3">Interacts with microtubules.</text>
</comment>
<evidence type="ECO:0000256" key="6">
    <source>
        <dbReference type="ARBA" id="ARBA00022776"/>
    </source>
</evidence>
<reference evidence="10 11" key="1">
    <citation type="submission" date="2019-09" db="EMBL/GenBank/DDBJ databases">
        <title>Draft genome of the ectomycorrhizal ascomycete Sphaerosporella brunnea.</title>
        <authorList>
            <consortium name="DOE Joint Genome Institute"/>
            <person name="Benucci G.M."/>
            <person name="Marozzi G."/>
            <person name="Antonielli L."/>
            <person name="Sanchez S."/>
            <person name="Marco P."/>
            <person name="Wang X."/>
            <person name="Falini L.B."/>
            <person name="Barry K."/>
            <person name="Haridas S."/>
            <person name="Lipzen A."/>
            <person name="Labutti K."/>
            <person name="Grigoriev I.V."/>
            <person name="Murat C."/>
            <person name="Martin F."/>
            <person name="Albertini E."/>
            <person name="Donnini D."/>
            <person name="Bonito G."/>
        </authorList>
    </citation>
    <scope>NUCLEOTIDE SEQUENCE [LARGE SCALE GENOMIC DNA]</scope>
    <source>
        <strain evidence="10 11">Sb_GMNB300</strain>
    </source>
</reference>
<evidence type="ECO:0000256" key="7">
    <source>
        <dbReference type="ARBA" id="ARBA00024889"/>
    </source>
</evidence>
<dbReference type="SUPFAM" id="SSF48371">
    <property type="entry name" value="ARM repeat"/>
    <property type="match status" value="2"/>
</dbReference>
<dbReference type="PANTHER" id="PTHR21567:SF9">
    <property type="entry name" value="CLIP-ASSOCIATING PROTEIN"/>
    <property type="match status" value="1"/>
</dbReference>
<evidence type="ECO:0000313" key="11">
    <source>
        <dbReference type="Proteomes" id="UP000326924"/>
    </source>
</evidence>
<dbReference type="OrthoDB" id="46159at2759"/>
<proteinExistence type="inferred from homology"/>
<dbReference type="GO" id="GO:0051301">
    <property type="term" value="P:cell division"/>
    <property type="evidence" value="ECO:0007669"/>
    <property type="project" value="UniProtKB-KW"/>
</dbReference>
<dbReference type="InParanoid" id="A0A5J5EJX7"/>
<dbReference type="GO" id="GO:0008017">
    <property type="term" value="F:microtubule binding"/>
    <property type="evidence" value="ECO:0007669"/>
    <property type="project" value="TreeGrafter"/>
</dbReference>
<comment type="similarity">
    <text evidence="2">Belongs to the CLASP family.</text>
</comment>
<evidence type="ECO:0000313" key="10">
    <source>
        <dbReference type="EMBL" id="KAA8895521.1"/>
    </source>
</evidence>
<evidence type="ECO:0000256" key="1">
    <source>
        <dbReference type="ARBA" id="ARBA00004186"/>
    </source>
</evidence>
<evidence type="ECO:0000256" key="4">
    <source>
        <dbReference type="ARBA" id="ARBA00022618"/>
    </source>
</evidence>
<keyword evidence="6" id="KW-0498">Mitosis</keyword>
<dbReference type="GO" id="GO:0005815">
    <property type="term" value="C:microtubule organizing center"/>
    <property type="evidence" value="ECO:0007669"/>
    <property type="project" value="TreeGrafter"/>
</dbReference>
<keyword evidence="4" id="KW-0132">Cell division</keyword>
<keyword evidence="6" id="KW-0131">Cell cycle</keyword>
<protein>
    <submittedName>
        <fullName evidence="10">Clasp N terminal-domain-containing protein</fullName>
    </submittedName>
</protein>
<evidence type="ECO:0000256" key="3">
    <source>
        <dbReference type="ARBA" id="ARBA00011375"/>
    </source>
</evidence>
<dbReference type="Gene3D" id="1.25.10.10">
    <property type="entry name" value="Leucine-rich Repeat Variant"/>
    <property type="match status" value="4"/>
</dbReference>
<dbReference type="GO" id="GO:1990023">
    <property type="term" value="C:mitotic spindle midzone"/>
    <property type="evidence" value="ECO:0007669"/>
    <property type="project" value="TreeGrafter"/>
</dbReference>
<dbReference type="Pfam" id="PF12348">
    <property type="entry name" value="CLASP_N"/>
    <property type="match status" value="2"/>
</dbReference>
<evidence type="ECO:0000256" key="8">
    <source>
        <dbReference type="SAM" id="MobiDB-lite"/>
    </source>
</evidence>
<evidence type="ECO:0000256" key="2">
    <source>
        <dbReference type="ARBA" id="ARBA00009549"/>
    </source>
</evidence>
<feature type="compositionally biased region" description="Low complexity" evidence="8">
    <location>
        <begin position="582"/>
        <end position="591"/>
    </location>
</feature>
<dbReference type="SMART" id="SM01349">
    <property type="entry name" value="TOG"/>
    <property type="match status" value="2"/>
</dbReference>
<dbReference type="InterPro" id="IPR011989">
    <property type="entry name" value="ARM-like"/>
</dbReference>
<dbReference type="GO" id="GO:0090307">
    <property type="term" value="P:mitotic spindle assembly"/>
    <property type="evidence" value="ECO:0007669"/>
    <property type="project" value="TreeGrafter"/>
</dbReference>
<feature type="region of interest" description="Disordered" evidence="8">
    <location>
        <begin position="517"/>
        <end position="654"/>
    </location>
</feature>
<dbReference type="PANTHER" id="PTHR21567">
    <property type="entry name" value="CLASP"/>
    <property type="match status" value="1"/>
</dbReference>
<dbReference type="GO" id="GO:0005876">
    <property type="term" value="C:spindle microtubule"/>
    <property type="evidence" value="ECO:0007669"/>
    <property type="project" value="TreeGrafter"/>
</dbReference>
<comment type="function">
    <text evidence="7">Microtubule binding protein that promotes the stabilization of dynamic microtubules. Required for mitotic spindle formation.</text>
</comment>
<dbReference type="Proteomes" id="UP000326924">
    <property type="component" value="Unassembled WGS sequence"/>
</dbReference>
<feature type="compositionally biased region" description="Pro residues" evidence="8">
    <location>
        <begin position="948"/>
        <end position="958"/>
    </location>
</feature>
<feature type="domain" description="TOG" evidence="9">
    <location>
        <begin position="287"/>
        <end position="526"/>
    </location>
</feature>